<dbReference type="PANTHER" id="PTHR47672">
    <property type="entry name" value="E3 UBIQUITIN-PROTEIN LIGASE SNT2"/>
    <property type="match status" value="1"/>
</dbReference>
<feature type="compositionally biased region" description="Basic and acidic residues" evidence="6">
    <location>
        <begin position="152"/>
        <end position="161"/>
    </location>
</feature>
<dbReference type="SUPFAM" id="SSF57903">
    <property type="entry name" value="FYVE/PHD zinc finger"/>
    <property type="match status" value="2"/>
</dbReference>
<dbReference type="Pfam" id="PF00628">
    <property type="entry name" value="PHD"/>
    <property type="match status" value="2"/>
</dbReference>
<dbReference type="PROSITE" id="PS51293">
    <property type="entry name" value="SANT"/>
    <property type="match status" value="1"/>
</dbReference>
<keyword evidence="2 5" id="KW-0863">Zinc-finger</keyword>
<dbReference type="Gene3D" id="3.30.40.10">
    <property type="entry name" value="Zinc/RING finger domain, C3HC4 (zinc finger)"/>
    <property type="match status" value="2"/>
</dbReference>
<dbReference type="InterPro" id="IPR013083">
    <property type="entry name" value="Znf_RING/FYVE/PHD"/>
</dbReference>
<dbReference type="CDD" id="cd15489">
    <property type="entry name" value="PHD_SF"/>
    <property type="match status" value="1"/>
</dbReference>
<feature type="region of interest" description="Disordered" evidence="6">
    <location>
        <begin position="697"/>
        <end position="719"/>
    </location>
</feature>
<dbReference type="PROSITE" id="PS50016">
    <property type="entry name" value="ZF_PHD_2"/>
    <property type="match status" value="2"/>
</dbReference>
<feature type="region of interest" description="Disordered" evidence="6">
    <location>
        <begin position="507"/>
        <end position="558"/>
    </location>
</feature>
<dbReference type="InterPro" id="IPR009057">
    <property type="entry name" value="Homeodomain-like_sf"/>
</dbReference>
<dbReference type="PROSITE" id="PS51038">
    <property type="entry name" value="BAH"/>
    <property type="match status" value="1"/>
</dbReference>
<evidence type="ECO:0000256" key="2">
    <source>
        <dbReference type="ARBA" id="ARBA00022771"/>
    </source>
</evidence>
<sequence length="1718" mass="188414">MTKEAHGPSLAPEPPQHSGEPTSKHPSVRVLDPVTTTTTTTTSSSSSSSSSNKTDPNTIPSSTALDSDPSTTPDTPPTTVTTAQCGGEVQSMATSPPTTSRSSREPDNPTAGAGTASGIPYGTRSRNRTGASRPNYAEDKELELDFEGAATTKEKNGRKAAEPASVTTTTTEPGRPANNTRKAAAVAASEQDLSVTMRSHSKEPIPGTSTFSAKPTAPGGAIPTSKKRKAGGQPATHAVQASSQPAPQVIMASPANRQSSNAPTICLGFRETNMLSFDNGGARLRNKKLVADDGTVLEVNDHVYLVCEPPGEPYYLGRIMEFLHVQNDATQPIEALRLNWYYRPKDIGRKVNDTRQVFASMHSDISPLTALRGKCQIKHRSEVEKLDELRKMKDWFWYEKLYDRYIHRYYEVIPTRQVINVPEEVKRVLDDRWKYILVESGRGKELTSAVKSCKRCTRYCASNDSVDCAVCRNTYHMSCVNPPLLKKPSRGFAWACGPCSKAQEKKLEARNTPNMNTLSNDAEDDDANDDDDDLQDAPTGDSVGTGRTTPTKASDTEYPVIHPGTAEQIHQASLWPFRYLGIHCRVEDALDYDDRIYPRASSRLGPRHQANVPAWPGRPVEYVKTVEIKRKYVKGGSQKKGSKLTEETIAALEAEKLAREARPKWVMDEPPGYIRRGEDYDDEDLNNTAQLLYKLPETSTSSDGTASDDMIVDNEAAPSGNTPLENVIDDYMLQAKKLAKPLGLPELSTNLLDVALETLFSHDFDAQKALASLSSTDKKVFKEPDLSPSELKKFEDGVSKYGSEWHSIKKHVKSVSAANIVRFYYTWKKTDRGKHVWGNYSGRKGKKEAKKAEVNTGKLQDDVADDHDDSAFDNDKAFAKKRGFECKFCATRTSRQWRRAPNTPAGTTVMENPNSKPTAKDKGSQLMVALCRRCAELWRRYAIQWEDIDEVAKKVAQGGSRAWKRRIDEEVMKELVTANEVTNQPPTIQQPPPVEAPPMIVYANPPPGPEPPKKKMKAAAVAALVPEVPEHTIVEFVATPNPPGPKKKAPVEKVIVAPPPPPPEPPKPKLLPCSICAQMDPMEQYLCCKDCRLAVHRTCYGALEEARSDGRWVCPMCSNDKNPQVSIQYKCMLCPVEFTAHDFAEPQRAINKKKSEKDRGRDREERESAIKNAEFFKKKQEEANKPSNPREPLKRTANNNWVHVTCAVFTPEVKFGNAKALEPSEGIPSIPSARAPVHVECANQAEFVLGFDIAPVKSSRRDQVNIVSMNGEVGTMTAAIWCKEHVPTKTIVYRIHDVDTDTGLTALQLYSQNFKQADLALTGTVRKATLINQSTKAINPSANPVASNRRTSTTNGIHVGRRGSTSHVKEEEASGGVSPAVSIQPKKKCATCDVDVTPKWHTYALVPTGSATPQVRVDAASPSVNLTIQPRDQQRTNGTVDVDENNGNVALAVAALGRDVQTASPQPLEYQCHKCHIKKVRREPTPKVEAPSPAVQQETLPAPAPTIQPIPAPLPSITPEVSQPVQQQYNWPQPPVYPSNSPYNDWSRPVTTSHSISSVHQLNGHHSPRAPIVSAHTLNSQTQMRQAPVAHSPLQNGHMHSTTNGYPSSPHRNLGGPTGHLQQNGGGFPSYAATRPGYQHLTNGGPPPRAPEHPFTQPSAPVHSRTSFGSARESPSMHREPPVPNRDLNNTHNGNMRPHDGRVNGGASASPSLRNLLS</sequence>
<dbReference type="SUPFAM" id="SSF46689">
    <property type="entry name" value="Homeodomain-like"/>
    <property type="match status" value="1"/>
</dbReference>
<feature type="domain" description="ELM2" evidence="9">
    <location>
        <begin position="600"/>
        <end position="777"/>
    </location>
</feature>
<dbReference type="SMART" id="SM00249">
    <property type="entry name" value="PHD"/>
    <property type="match status" value="2"/>
</dbReference>
<comment type="caution">
    <text evidence="11">The sequence shown here is derived from an EMBL/GenBank/DDBJ whole genome shotgun (WGS) entry which is preliminary data.</text>
</comment>
<evidence type="ECO:0000259" key="9">
    <source>
        <dbReference type="PROSITE" id="PS51156"/>
    </source>
</evidence>
<feature type="region of interest" description="Disordered" evidence="6">
    <location>
        <begin position="1"/>
        <end position="246"/>
    </location>
</feature>
<dbReference type="Gene3D" id="2.30.30.490">
    <property type="match status" value="1"/>
</dbReference>
<feature type="compositionally biased region" description="Polar residues" evidence="6">
    <location>
        <begin position="511"/>
        <end position="520"/>
    </location>
</feature>
<feature type="compositionally biased region" description="Polar residues" evidence="6">
    <location>
        <begin position="165"/>
        <end position="181"/>
    </location>
</feature>
<feature type="domain" description="PHD-type" evidence="7">
    <location>
        <begin position="1070"/>
        <end position="1120"/>
    </location>
</feature>
<dbReference type="PROSITE" id="PS51156">
    <property type="entry name" value="ELM2"/>
    <property type="match status" value="1"/>
</dbReference>
<dbReference type="InterPro" id="IPR001965">
    <property type="entry name" value="Znf_PHD"/>
</dbReference>
<evidence type="ECO:0000256" key="6">
    <source>
        <dbReference type="SAM" id="MobiDB-lite"/>
    </source>
</evidence>
<dbReference type="PANTHER" id="PTHR47672:SF1">
    <property type="entry name" value="E3 UBIQUITIN-PROTEIN LIGASE SNT2"/>
    <property type="match status" value="1"/>
</dbReference>
<dbReference type="InterPro" id="IPR019787">
    <property type="entry name" value="Znf_PHD-finger"/>
</dbReference>
<evidence type="ECO:0000256" key="5">
    <source>
        <dbReference type="PROSITE-ProRule" id="PRU00146"/>
    </source>
</evidence>
<dbReference type="InterPro" id="IPR000949">
    <property type="entry name" value="ELM2_dom"/>
</dbReference>
<dbReference type="InterPro" id="IPR001025">
    <property type="entry name" value="BAH_dom"/>
</dbReference>
<feature type="domain" description="PHD-type" evidence="7">
    <location>
        <begin position="450"/>
        <end position="502"/>
    </location>
</feature>
<dbReference type="InterPro" id="IPR029617">
    <property type="entry name" value="Snt2"/>
</dbReference>
<feature type="domain" description="BAH" evidence="8">
    <location>
        <begin position="295"/>
        <end position="413"/>
    </location>
</feature>
<dbReference type="SMART" id="SM00439">
    <property type="entry name" value="BAH"/>
    <property type="match status" value="1"/>
</dbReference>
<keyword evidence="1" id="KW-0479">Metal-binding</keyword>
<feature type="compositionally biased region" description="Basic and acidic residues" evidence="6">
    <location>
        <begin position="1153"/>
        <end position="1169"/>
    </location>
</feature>
<feature type="compositionally biased region" description="Low complexity" evidence="6">
    <location>
        <begin position="60"/>
        <end position="82"/>
    </location>
</feature>
<reference evidence="11 12" key="1">
    <citation type="submission" date="2024-06" db="EMBL/GenBank/DDBJ databases">
        <title>Complete genome of Phlyctema vagabunda strain 19-DSS-EL-015.</title>
        <authorList>
            <person name="Fiorenzani C."/>
        </authorList>
    </citation>
    <scope>NUCLEOTIDE SEQUENCE [LARGE SCALE GENOMIC DNA]</scope>
    <source>
        <strain evidence="11 12">19-DSS-EL-015</strain>
    </source>
</reference>
<evidence type="ECO:0000256" key="3">
    <source>
        <dbReference type="ARBA" id="ARBA00022833"/>
    </source>
</evidence>
<feature type="compositionally biased region" description="Acidic residues" evidence="6">
    <location>
        <begin position="521"/>
        <end position="535"/>
    </location>
</feature>
<feature type="compositionally biased region" description="Polar residues" evidence="6">
    <location>
        <begin position="1707"/>
        <end position="1718"/>
    </location>
</feature>
<dbReference type="EMBL" id="JBFCZG010000011">
    <property type="protein sequence ID" value="KAL3417239.1"/>
    <property type="molecule type" value="Genomic_DNA"/>
</dbReference>
<evidence type="ECO:0000259" key="8">
    <source>
        <dbReference type="PROSITE" id="PS51038"/>
    </source>
</evidence>
<evidence type="ECO:0000256" key="4">
    <source>
        <dbReference type="ARBA" id="ARBA00023242"/>
    </source>
</evidence>
<evidence type="ECO:0000256" key="1">
    <source>
        <dbReference type="ARBA" id="ARBA00022723"/>
    </source>
</evidence>
<dbReference type="SMART" id="SM00717">
    <property type="entry name" value="SANT"/>
    <property type="match status" value="1"/>
</dbReference>
<dbReference type="Gene3D" id="1.10.10.60">
    <property type="entry name" value="Homeodomain-like"/>
    <property type="match status" value="1"/>
</dbReference>
<keyword evidence="12" id="KW-1185">Reference proteome</keyword>
<protein>
    <submittedName>
        <fullName evidence="11">Phd finger and bah domain protein</fullName>
    </submittedName>
</protein>
<dbReference type="InterPro" id="IPR011011">
    <property type="entry name" value="Znf_FYVE_PHD"/>
</dbReference>
<dbReference type="InterPro" id="IPR043151">
    <property type="entry name" value="BAH_sf"/>
</dbReference>
<evidence type="ECO:0000259" key="7">
    <source>
        <dbReference type="PROSITE" id="PS50016"/>
    </source>
</evidence>
<dbReference type="Pfam" id="PF01426">
    <property type="entry name" value="BAH"/>
    <property type="match status" value="1"/>
</dbReference>
<dbReference type="Proteomes" id="UP001629113">
    <property type="component" value="Unassembled WGS sequence"/>
</dbReference>
<keyword evidence="4" id="KW-0539">Nucleus</keyword>
<feature type="region of interest" description="Disordered" evidence="6">
    <location>
        <begin position="1149"/>
        <end position="1169"/>
    </location>
</feature>
<feature type="region of interest" description="Disordered" evidence="6">
    <location>
        <begin position="1592"/>
        <end position="1718"/>
    </location>
</feature>
<evidence type="ECO:0000313" key="12">
    <source>
        <dbReference type="Proteomes" id="UP001629113"/>
    </source>
</evidence>
<feature type="region of interest" description="Disordered" evidence="6">
    <location>
        <begin position="900"/>
        <end position="921"/>
    </location>
</feature>
<feature type="region of interest" description="Disordered" evidence="6">
    <location>
        <begin position="1340"/>
        <end position="1379"/>
    </location>
</feature>
<feature type="compositionally biased region" description="Polar residues" evidence="6">
    <location>
        <begin position="1593"/>
        <end position="1611"/>
    </location>
</feature>
<proteinExistence type="predicted"/>
<name>A0ABR4P1Q5_9HELO</name>
<accession>A0ABR4P1Q5</accession>
<feature type="compositionally biased region" description="Polar residues" evidence="6">
    <location>
        <begin position="1340"/>
        <end position="1356"/>
    </location>
</feature>
<dbReference type="InterPro" id="IPR001005">
    <property type="entry name" value="SANT/Myb"/>
</dbReference>
<dbReference type="Pfam" id="PF13832">
    <property type="entry name" value="zf-HC5HC2H_2"/>
    <property type="match status" value="1"/>
</dbReference>
<dbReference type="InterPro" id="IPR017884">
    <property type="entry name" value="SANT_dom"/>
</dbReference>
<feature type="compositionally biased region" description="Low complexity" evidence="6">
    <location>
        <begin position="698"/>
        <end position="709"/>
    </location>
</feature>
<feature type="compositionally biased region" description="Low complexity" evidence="6">
    <location>
        <begin position="35"/>
        <end position="51"/>
    </location>
</feature>
<feature type="domain" description="SANT" evidence="10">
    <location>
        <begin position="790"/>
        <end position="832"/>
    </location>
</feature>
<dbReference type="CDD" id="cd15497">
    <property type="entry name" value="PHD1_Snt2p_like"/>
    <property type="match status" value="1"/>
</dbReference>
<evidence type="ECO:0000259" key="10">
    <source>
        <dbReference type="PROSITE" id="PS51293"/>
    </source>
</evidence>
<feature type="compositionally biased region" description="Polar residues" evidence="6">
    <location>
        <begin position="904"/>
        <end position="917"/>
    </location>
</feature>
<keyword evidence="3" id="KW-0862">Zinc</keyword>
<feature type="region of interest" description="Disordered" evidence="6">
    <location>
        <begin position="1177"/>
        <end position="1196"/>
    </location>
</feature>
<gene>
    <name evidence="11" type="ORF">PVAG01_11239</name>
</gene>
<evidence type="ECO:0000313" key="11">
    <source>
        <dbReference type="EMBL" id="KAL3417239.1"/>
    </source>
</evidence>
<organism evidence="11 12">
    <name type="scientific">Phlyctema vagabunda</name>
    <dbReference type="NCBI Taxonomy" id="108571"/>
    <lineage>
        <taxon>Eukaryota</taxon>
        <taxon>Fungi</taxon>
        <taxon>Dikarya</taxon>
        <taxon>Ascomycota</taxon>
        <taxon>Pezizomycotina</taxon>
        <taxon>Leotiomycetes</taxon>
        <taxon>Helotiales</taxon>
        <taxon>Dermateaceae</taxon>
        <taxon>Phlyctema</taxon>
    </lineage>
</organism>
<feature type="compositionally biased region" description="Polar residues" evidence="6">
    <location>
        <begin position="1656"/>
        <end position="1669"/>
    </location>
</feature>